<protein>
    <submittedName>
        <fullName evidence="1">Alpha/beta hydrolase</fullName>
    </submittedName>
</protein>
<proteinExistence type="predicted"/>
<dbReference type="Gene3D" id="3.40.50.1820">
    <property type="entry name" value="alpha/beta hydrolase"/>
    <property type="match status" value="1"/>
</dbReference>
<dbReference type="SUPFAM" id="SSF53474">
    <property type="entry name" value="alpha/beta-Hydrolases"/>
    <property type="match status" value="1"/>
</dbReference>
<name>A0A9Q2FJV0_GLUJA</name>
<dbReference type="EMBL" id="JABCQN010000001">
    <property type="protein sequence ID" value="MBF0869272.1"/>
    <property type="molecule type" value="Genomic_DNA"/>
</dbReference>
<dbReference type="GO" id="GO:0016787">
    <property type="term" value="F:hydrolase activity"/>
    <property type="evidence" value="ECO:0007669"/>
    <property type="project" value="UniProtKB-KW"/>
</dbReference>
<dbReference type="GeneID" id="81473086"/>
<comment type="caution">
    <text evidence="1">The sequence shown here is derived from an EMBL/GenBank/DDBJ whole genome shotgun (WGS) entry which is preliminary data.</text>
</comment>
<reference evidence="1" key="2">
    <citation type="submission" date="2020-11" db="EMBL/GenBank/DDBJ databases">
        <title>Description of novel Gluconobacter species.</title>
        <authorList>
            <person name="Cleenwerck I."/>
            <person name="Cnockaert M."/>
            <person name="Borremans W."/>
            <person name="Wieme A.D."/>
            <person name="De Vuyst L."/>
            <person name="Vandamme P."/>
        </authorList>
    </citation>
    <scope>NUCLEOTIDE SEQUENCE</scope>
    <source>
        <strain evidence="1">R71697</strain>
    </source>
</reference>
<dbReference type="AlphaFoldDB" id="A0A9Q2FJV0"/>
<organism evidence="1 2">
    <name type="scientific">Gluconobacter japonicus</name>
    <dbReference type="NCBI Taxonomy" id="376620"/>
    <lineage>
        <taxon>Bacteria</taxon>
        <taxon>Pseudomonadati</taxon>
        <taxon>Pseudomonadota</taxon>
        <taxon>Alphaproteobacteria</taxon>
        <taxon>Acetobacterales</taxon>
        <taxon>Acetobacteraceae</taxon>
        <taxon>Gluconobacter</taxon>
    </lineage>
</organism>
<gene>
    <name evidence="1" type="ORF">HKD32_00150</name>
</gene>
<evidence type="ECO:0000313" key="1">
    <source>
        <dbReference type="EMBL" id="MBF0869272.1"/>
    </source>
</evidence>
<accession>A0A9Q2FJV0</accession>
<sequence length="223" mass="24784">MNLFSGRATALDLTASARAFAFQRSSEETVLAAEFHRIKEHFTPLLVPGLFNSGPHHWQTRWESAFGLTRLHQTDWENPTPEDWDASLTSAIQQAEKPVLLIAHSLGAVLTTRWLARHETSQVAGAFLVAPADIEHTTHPEAARIRAFAPLPEMPSPVPTALMASRNDPWLSSERARVLAKHWHAEFTDAGLTGHVGSDDFLGLWSHGAKTLVSFVQRRLQTF</sequence>
<reference evidence="1" key="1">
    <citation type="submission" date="2020-04" db="EMBL/GenBank/DDBJ databases">
        <authorList>
            <person name="Sombolestani A."/>
        </authorList>
    </citation>
    <scope>NUCLEOTIDE SEQUENCE</scope>
    <source>
        <strain evidence="1">R71697</strain>
    </source>
</reference>
<dbReference type="RefSeq" id="WP_061930337.1">
    <property type="nucleotide sequence ID" value="NZ_JABCQN010000001.1"/>
</dbReference>
<dbReference type="Proteomes" id="UP000661006">
    <property type="component" value="Unassembled WGS sequence"/>
</dbReference>
<dbReference type="Pfam" id="PF06821">
    <property type="entry name" value="Ser_hydrolase"/>
    <property type="match status" value="1"/>
</dbReference>
<evidence type="ECO:0000313" key="2">
    <source>
        <dbReference type="Proteomes" id="UP000661006"/>
    </source>
</evidence>
<dbReference type="InterPro" id="IPR029058">
    <property type="entry name" value="AB_hydrolase_fold"/>
</dbReference>
<keyword evidence="1" id="KW-0378">Hydrolase</keyword>
<dbReference type="InterPro" id="IPR010662">
    <property type="entry name" value="RBBP9/YdeN"/>
</dbReference>